<proteinExistence type="predicted"/>
<keyword evidence="2" id="KW-1185">Reference proteome</keyword>
<dbReference type="eggNOG" id="ENOG502THJQ">
    <property type="taxonomic scope" value="Eukaryota"/>
</dbReference>
<sequence length="245" mass="28612">MVHQTAANAYETYWGDRMTGAKTLLSYITDLLNTPVHKMSITFSYKTKYPQNAADWVLSRQNSVDTLILEGKYCDEKDVHHVLDKFRVTNTLYLGVSTSGSFQRSITAQLNRIQLVNTPWLTIDHLLDMNSSVIVIDKTRFTNRDMNRFLKCWVNGGHPRLRRLSLEMEPIRLEVLTEGLDMTVVRRETHKRYIVNERETVTIGDSWDIRRDRTASILDYEMEFGLRKLFSLVVWPDSKGNRYDL</sequence>
<dbReference type="WBParaSite" id="Csp11.Scaffold630.g21607.t1">
    <property type="protein sequence ID" value="Csp11.Scaffold630.g21607.t1"/>
    <property type="gene ID" value="Csp11.Scaffold630.g21607"/>
</dbReference>
<name>A0A1I7V216_9PELO</name>
<protein>
    <submittedName>
        <fullName evidence="3">FBA_2 domain-containing protein</fullName>
    </submittedName>
</protein>
<organism evidence="2 3">
    <name type="scientific">Caenorhabditis tropicalis</name>
    <dbReference type="NCBI Taxonomy" id="1561998"/>
    <lineage>
        <taxon>Eukaryota</taxon>
        <taxon>Metazoa</taxon>
        <taxon>Ecdysozoa</taxon>
        <taxon>Nematoda</taxon>
        <taxon>Chromadorea</taxon>
        <taxon>Rhabditida</taxon>
        <taxon>Rhabditina</taxon>
        <taxon>Rhabditomorpha</taxon>
        <taxon>Rhabditoidea</taxon>
        <taxon>Rhabditidae</taxon>
        <taxon>Peloderinae</taxon>
        <taxon>Caenorhabditis</taxon>
    </lineage>
</organism>
<dbReference type="InterPro" id="IPR012885">
    <property type="entry name" value="F-box_Sdz-33"/>
</dbReference>
<dbReference type="Pfam" id="PF07735">
    <property type="entry name" value="FBA_2"/>
    <property type="match status" value="1"/>
</dbReference>
<dbReference type="PANTHER" id="PTHR21503:SF48">
    <property type="entry name" value="F-BOX ASSOCIATED DOMAIN-CONTAINING PROTEIN-RELATED"/>
    <property type="match status" value="1"/>
</dbReference>
<evidence type="ECO:0000313" key="2">
    <source>
        <dbReference type="Proteomes" id="UP000095282"/>
    </source>
</evidence>
<dbReference type="PANTHER" id="PTHR21503">
    <property type="entry name" value="F-BOX-CONTAINING HYPOTHETICAL PROTEIN C.ELEGANS"/>
    <property type="match status" value="1"/>
</dbReference>
<evidence type="ECO:0000313" key="3">
    <source>
        <dbReference type="WBParaSite" id="Csp11.Scaffold630.g21607.t1"/>
    </source>
</evidence>
<evidence type="ECO:0000259" key="1">
    <source>
        <dbReference type="Pfam" id="PF07735"/>
    </source>
</evidence>
<accession>A0A1I7V216</accession>
<feature type="domain" description="Sdz-33 F-box" evidence="1">
    <location>
        <begin position="102"/>
        <end position="166"/>
    </location>
</feature>
<dbReference type="Proteomes" id="UP000095282">
    <property type="component" value="Unplaced"/>
</dbReference>
<dbReference type="AlphaFoldDB" id="A0A1I7V216"/>
<reference evidence="3" key="1">
    <citation type="submission" date="2016-11" db="UniProtKB">
        <authorList>
            <consortium name="WormBaseParasite"/>
        </authorList>
    </citation>
    <scope>IDENTIFICATION</scope>
</reference>